<dbReference type="EC" id="1.2.1.16" evidence="6"/>
<dbReference type="GO" id="GO:0004777">
    <property type="term" value="F:succinate-semialdehyde dehydrogenase (NAD+) activity"/>
    <property type="evidence" value="ECO:0007669"/>
    <property type="project" value="TreeGrafter"/>
</dbReference>
<feature type="domain" description="Aldehyde dehydrogenase" evidence="5">
    <location>
        <begin position="20"/>
        <end position="478"/>
    </location>
</feature>
<dbReference type="FunFam" id="3.40.605.10:FF:000005">
    <property type="entry name" value="Succinate-semialdehyde dehydrogenase I"/>
    <property type="match status" value="1"/>
</dbReference>
<name>K6ZEG0_9ALTE</name>
<dbReference type="SUPFAM" id="SSF53720">
    <property type="entry name" value="ALDH-like"/>
    <property type="match status" value="1"/>
</dbReference>
<sequence length="485" mass="51996">MSMLSDQELLKSNAYINGEFVSAENGTTFEVKNPSTGEIVANVAKCGAKETRKAIEFAKIAMTSWAKMPSKQRASILMAWHDQIIANKLDLARILSSEQGKPVAEAEGEILYGASYIQWFAEEAKRIYGDIIPQQSDDARLLCIKQPVGVVACITPWNFPNAMLTRKIAPALAAGCTVVCKPANETPLSALALGELATRAGIPPGVINILAGTTAEIGHEMTSNPIVRKLTFTGSTEVGKKLTVDCAQTLKRTSMELGGNAPFIVFESADLDLAVKGLIANKFRNAGQTCVCTNRVIVQSSIVGKFTDKLKVAVAKLKVGDGFESGVDVGPMINQSAVNKVNELVENARQLGAQVITTDSNMDGKGNFMAPKIITGATKDMALFSEEIFGPVAAIFTFDEEREAIELANDSPFGLAAYFYSNDMSQMWRVGEAIEAGMVGINDAALSNEMIPFGGVKESGQGREGSKYGLDDYLEIKHLKMGGLN</sequence>
<dbReference type="CDD" id="cd07103">
    <property type="entry name" value="ALDH_F5_SSADH_GabD"/>
    <property type="match status" value="1"/>
</dbReference>
<evidence type="ECO:0000313" key="7">
    <source>
        <dbReference type="Proteomes" id="UP000006251"/>
    </source>
</evidence>
<dbReference type="InterPro" id="IPR015590">
    <property type="entry name" value="Aldehyde_DH_dom"/>
</dbReference>
<dbReference type="Pfam" id="PF00171">
    <property type="entry name" value="Aldedh"/>
    <property type="match status" value="1"/>
</dbReference>
<dbReference type="Proteomes" id="UP000006251">
    <property type="component" value="Unassembled WGS sequence"/>
</dbReference>
<proteinExistence type="inferred from homology"/>
<comment type="caution">
    <text evidence="6">The sequence shown here is derived from an EMBL/GenBank/DDBJ whole genome shotgun (WGS) entry which is preliminary data.</text>
</comment>
<evidence type="ECO:0000256" key="4">
    <source>
        <dbReference type="RuleBase" id="RU003345"/>
    </source>
</evidence>
<dbReference type="PANTHER" id="PTHR43353">
    <property type="entry name" value="SUCCINATE-SEMIALDEHYDE DEHYDROGENASE, MITOCHONDRIAL"/>
    <property type="match status" value="1"/>
</dbReference>
<dbReference type="GO" id="GO:0009450">
    <property type="term" value="P:gamma-aminobutyric acid catabolic process"/>
    <property type="evidence" value="ECO:0007669"/>
    <property type="project" value="InterPro"/>
</dbReference>
<dbReference type="PANTHER" id="PTHR43353:SF5">
    <property type="entry name" value="SUCCINATE-SEMIALDEHYDE DEHYDROGENASE, MITOCHONDRIAL"/>
    <property type="match status" value="1"/>
</dbReference>
<dbReference type="RefSeq" id="WP_006008698.1">
    <property type="nucleotide sequence ID" value="NZ_AUAV01000016.1"/>
</dbReference>
<dbReference type="AlphaFoldDB" id="K6ZEG0"/>
<evidence type="ECO:0000313" key="6">
    <source>
        <dbReference type="EMBL" id="GAC27283.1"/>
    </source>
</evidence>
<dbReference type="OrthoDB" id="9812625at2"/>
<protein>
    <submittedName>
        <fullName evidence="6">Succinate-semialdehyde dehydrogenase</fullName>
        <ecNumber evidence="6">1.2.1.16</ecNumber>
    </submittedName>
</protein>
<evidence type="ECO:0000256" key="2">
    <source>
        <dbReference type="ARBA" id="ARBA00023002"/>
    </source>
</evidence>
<dbReference type="InterPro" id="IPR050740">
    <property type="entry name" value="Aldehyde_DH_Superfamily"/>
</dbReference>
<dbReference type="InterPro" id="IPR010102">
    <property type="entry name" value="Succ_semiAld_DH"/>
</dbReference>
<evidence type="ECO:0000256" key="1">
    <source>
        <dbReference type="ARBA" id="ARBA00009986"/>
    </source>
</evidence>
<dbReference type="InterPro" id="IPR016160">
    <property type="entry name" value="Ald_DH_CS_CYS"/>
</dbReference>
<evidence type="ECO:0000256" key="3">
    <source>
        <dbReference type="PROSITE-ProRule" id="PRU10007"/>
    </source>
</evidence>
<feature type="active site" evidence="3">
    <location>
        <position position="256"/>
    </location>
</feature>
<dbReference type="PROSITE" id="PS00687">
    <property type="entry name" value="ALDEHYDE_DEHYDR_GLU"/>
    <property type="match status" value="1"/>
</dbReference>
<keyword evidence="7" id="KW-1185">Reference proteome</keyword>
<dbReference type="InterPro" id="IPR016162">
    <property type="entry name" value="Ald_DH_N"/>
</dbReference>
<organism evidence="6 7">
    <name type="scientific">Brumicola pallidula DSM 14239 = ACAM 615</name>
    <dbReference type="NCBI Taxonomy" id="1121922"/>
    <lineage>
        <taxon>Bacteria</taxon>
        <taxon>Pseudomonadati</taxon>
        <taxon>Pseudomonadota</taxon>
        <taxon>Gammaproteobacteria</taxon>
        <taxon>Alteromonadales</taxon>
        <taxon>Alteromonadaceae</taxon>
        <taxon>Brumicola</taxon>
    </lineage>
</organism>
<dbReference type="InterPro" id="IPR029510">
    <property type="entry name" value="Ald_DH_CS_GLU"/>
</dbReference>
<dbReference type="NCBIfam" id="TIGR01780">
    <property type="entry name" value="SSADH"/>
    <property type="match status" value="1"/>
</dbReference>
<gene>
    <name evidence="6" type="primary">gabD</name>
    <name evidence="6" type="ORF">GPAL_0403</name>
</gene>
<dbReference type="Gene3D" id="3.40.309.10">
    <property type="entry name" value="Aldehyde Dehydrogenase, Chain A, domain 2"/>
    <property type="match status" value="1"/>
</dbReference>
<dbReference type="STRING" id="1121922.GCA_000428905_02975"/>
<dbReference type="FunFam" id="3.40.309.10:FF:000004">
    <property type="entry name" value="Succinate-semialdehyde dehydrogenase I"/>
    <property type="match status" value="1"/>
</dbReference>
<evidence type="ECO:0000259" key="5">
    <source>
        <dbReference type="Pfam" id="PF00171"/>
    </source>
</evidence>
<dbReference type="EMBL" id="BAEQ01000009">
    <property type="protein sequence ID" value="GAC27283.1"/>
    <property type="molecule type" value="Genomic_DNA"/>
</dbReference>
<comment type="similarity">
    <text evidence="1 4">Belongs to the aldehyde dehydrogenase family.</text>
</comment>
<dbReference type="InterPro" id="IPR016161">
    <property type="entry name" value="Ald_DH/histidinol_DH"/>
</dbReference>
<dbReference type="PROSITE" id="PS00070">
    <property type="entry name" value="ALDEHYDE_DEHYDR_CYS"/>
    <property type="match status" value="1"/>
</dbReference>
<keyword evidence="2 4" id="KW-0560">Oxidoreductase</keyword>
<reference evidence="7" key="1">
    <citation type="journal article" date="2014" name="Environ. Microbiol.">
        <title>Comparative genomics of the marine bacterial genus Glaciecola reveals the high degree of genomic diversity and genomic characteristic for cold adaptation.</title>
        <authorList>
            <person name="Qin Q.L."/>
            <person name="Xie B.B."/>
            <person name="Yu Y."/>
            <person name="Shu Y.L."/>
            <person name="Rong J.C."/>
            <person name="Zhang Y.J."/>
            <person name="Zhao D.L."/>
            <person name="Chen X.L."/>
            <person name="Zhang X.Y."/>
            <person name="Chen B."/>
            <person name="Zhou B.C."/>
            <person name="Zhang Y.Z."/>
        </authorList>
    </citation>
    <scope>NUCLEOTIDE SEQUENCE [LARGE SCALE GENOMIC DNA]</scope>
    <source>
        <strain evidence="7">ACAM 615</strain>
    </source>
</reference>
<dbReference type="Gene3D" id="3.40.605.10">
    <property type="entry name" value="Aldehyde Dehydrogenase, Chain A, domain 1"/>
    <property type="match status" value="1"/>
</dbReference>
<accession>K6ZEG0</accession>
<dbReference type="InterPro" id="IPR016163">
    <property type="entry name" value="Ald_DH_C"/>
</dbReference>